<accession>A0AAD5KTW5</accession>
<keyword evidence="4" id="KW-0239">DNA-directed DNA polymerase</keyword>
<evidence type="ECO:0000256" key="3">
    <source>
        <dbReference type="ARBA" id="ARBA00022695"/>
    </source>
</evidence>
<evidence type="ECO:0000259" key="7">
    <source>
        <dbReference type="Pfam" id="PF00136"/>
    </source>
</evidence>
<dbReference type="AlphaFoldDB" id="A0AAD5KTW5"/>
<gene>
    <name evidence="8" type="ORF">GHT06_001870</name>
</gene>
<dbReference type="EC" id="2.7.7.7" evidence="1"/>
<dbReference type="InterPro" id="IPR050240">
    <property type="entry name" value="DNA_pol_type-B"/>
</dbReference>
<evidence type="ECO:0000256" key="5">
    <source>
        <dbReference type="ARBA" id="ARBA00023125"/>
    </source>
</evidence>
<feature type="domain" description="DNA-directed DNA polymerase family B multifunctional" evidence="7">
    <location>
        <begin position="26"/>
        <end position="102"/>
    </location>
</feature>
<keyword evidence="9" id="KW-1185">Reference proteome</keyword>
<evidence type="ECO:0000256" key="1">
    <source>
        <dbReference type="ARBA" id="ARBA00012417"/>
    </source>
</evidence>
<dbReference type="GO" id="GO:0003887">
    <property type="term" value="F:DNA-directed DNA polymerase activity"/>
    <property type="evidence" value="ECO:0007669"/>
    <property type="project" value="UniProtKB-KW"/>
</dbReference>
<evidence type="ECO:0000313" key="8">
    <source>
        <dbReference type="EMBL" id="KAI9549470.1"/>
    </source>
</evidence>
<proteinExistence type="predicted"/>
<comment type="catalytic activity">
    <reaction evidence="6">
        <text>DNA(n) + a 2'-deoxyribonucleoside 5'-triphosphate = DNA(n+1) + diphosphate</text>
        <dbReference type="Rhea" id="RHEA:22508"/>
        <dbReference type="Rhea" id="RHEA-COMP:17339"/>
        <dbReference type="Rhea" id="RHEA-COMP:17340"/>
        <dbReference type="ChEBI" id="CHEBI:33019"/>
        <dbReference type="ChEBI" id="CHEBI:61560"/>
        <dbReference type="ChEBI" id="CHEBI:173112"/>
        <dbReference type="EC" id="2.7.7.7"/>
    </reaction>
</comment>
<keyword evidence="2" id="KW-0808">Transferase</keyword>
<dbReference type="SUPFAM" id="SSF56672">
    <property type="entry name" value="DNA/RNA polymerases"/>
    <property type="match status" value="1"/>
</dbReference>
<dbReference type="InterPro" id="IPR023211">
    <property type="entry name" value="DNA_pol_palm_dom_sf"/>
</dbReference>
<dbReference type="InterPro" id="IPR043502">
    <property type="entry name" value="DNA/RNA_pol_sf"/>
</dbReference>
<name>A0AAD5KTW5_9CRUS</name>
<comment type="caution">
    <text evidence="8">The sequence shown here is derived from an EMBL/GenBank/DDBJ whole genome shotgun (WGS) entry which is preliminary data.</text>
</comment>
<dbReference type="Gene3D" id="3.90.1600.10">
    <property type="entry name" value="Palm domain of DNA polymerase"/>
    <property type="match status" value="1"/>
</dbReference>
<dbReference type="GO" id="GO:0003677">
    <property type="term" value="F:DNA binding"/>
    <property type="evidence" value="ECO:0007669"/>
    <property type="project" value="UniProtKB-KW"/>
</dbReference>
<evidence type="ECO:0000256" key="4">
    <source>
        <dbReference type="ARBA" id="ARBA00022932"/>
    </source>
</evidence>
<protein>
    <recommendedName>
        <fullName evidence="1">DNA-directed DNA polymerase</fullName>
        <ecNumber evidence="1">2.7.7.7</ecNumber>
    </recommendedName>
</protein>
<dbReference type="GO" id="GO:0006261">
    <property type="term" value="P:DNA-templated DNA replication"/>
    <property type="evidence" value="ECO:0007669"/>
    <property type="project" value="TreeGrafter"/>
</dbReference>
<dbReference type="Proteomes" id="UP000820818">
    <property type="component" value="Unassembled WGS sequence"/>
</dbReference>
<sequence length="195" mass="22425">MKQYDLKLVDGKITASKPTITLYYEYWDRRQLVKKISLNSAYGALLNSFSRYYSKSIGQSVTLSGRTIEKHQAAYINEIITGKYQHDGDAVKYCDTDSVYFSAYDELKPLIDSGEMEWNKDIAVQLYDSIGDQVNASFPSFMNKAFHVTKKSGEIIKAGRELWGILHFLLRKNDTQSTSMTKKESVKIWTEAWEK</sequence>
<dbReference type="GO" id="GO:0000166">
    <property type="term" value="F:nucleotide binding"/>
    <property type="evidence" value="ECO:0007669"/>
    <property type="project" value="InterPro"/>
</dbReference>
<evidence type="ECO:0000256" key="6">
    <source>
        <dbReference type="ARBA" id="ARBA00049244"/>
    </source>
</evidence>
<evidence type="ECO:0000256" key="2">
    <source>
        <dbReference type="ARBA" id="ARBA00022679"/>
    </source>
</evidence>
<dbReference type="Pfam" id="PF00136">
    <property type="entry name" value="DNA_pol_B"/>
    <property type="match status" value="1"/>
</dbReference>
<evidence type="ECO:0000313" key="9">
    <source>
        <dbReference type="Proteomes" id="UP000820818"/>
    </source>
</evidence>
<dbReference type="PANTHER" id="PTHR10322:SF23">
    <property type="entry name" value="DNA POLYMERASE DELTA CATALYTIC SUBUNIT"/>
    <property type="match status" value="1"/>
</dbReference>
<dbReference type="EMBL" id="WJBH02000296">
    <property type="protein sequence ID" value="KAI9549470.1"/>
    <property type="molecule type" value="Genomic_DNA"/>
</dbReference>
<keyword evidence="5" id="KW-0238">DNA-binding</keyword>
<organism evidence="8 9">
    <name type="scientific">Daphnia sinensis</name>
    <dbReference type="NCBI Taxonomy" id="1820382"/>
    <lineage>
        <taxon>Eukaryota</taxon>
        <taxon>Metazoa</taxon>
        <taxon>Ecdysozoa</taxon>
        <taxon>Arthropoda</taxon>
        <taxon>Crustacea</taxon>
        <taxon>Branchiopoda</taxon>
        <taxon>Diplostraca</taxon>
        <taxon>Cladocera</taxon>
        <taxon>Anomopoda</taxon>
        <taxon>Daphniidae</taxon>
        <taxon>Daphnia</taxon>
        <taxon>Daphnia similis group</taxon>
    </lineage>
</organism>
<reference evidence="8" key="1">
    <citation type="submission" date="2022-05" db="EMBL/GenBank/DDBJ databases">
        <title>A multi-omics perspective on studying reproductive biology in Daphnia sinensis.</title>
        <authorList>
            <person name="Jia J."/>
        </authorList>
    </citation>
    <scope>NUCLEOTIDE SEQUENCE</scope>
    <source>
        <strain evidence="8">WSL</strain>
    </source>
</reference>
<keyword evidence="3" id="KW-0548">Nucleotidyltransferase</keyword>
<dbReference type="InterPro" id="IPR006134">
    <property type="entry name" value="DNA-dir_DNA_pol_B_multi_dom"/>
</dbReference>
<dbReference type="PANTHER" id="PTHR10322">
    <property type="entry name" value="DNA POLYMERASE CATALYTIC SUBUNIT"/>
    <property type="match status" value="1"/>
</dbReference>